<accession>A0A318NUI4</accession>
<organism evidence="3 4">
    <name type="scientific">Micromonospora arborensis</name>
    <dbReference type="NCBI Taxonomy" id="2116518"/>
    <lineage>
        <taxon>Bacteria</taxon>
        <taxon>Bacillati</taxon>
        <taxon>Actinomycetota</taxon>
        <taxon>Actinomycetes</taxon>
        <taxon>Micromonosporales</taxon>
        <taxon>Micromonosporaceae</taxon>
        <taxon>Micromonospora</taxon>
    </lineage>
</organism>
<comment type="caution">
    <text evidence="3">The sequence shown here is derived from an EMBL/GenBank/DDBJ whole genome shotgun (WGS) entry which is preliminary data.</text>
</comment>
<gene>
    <name evidence="3" type="ORF">C7C45_02155</name>
</gene>
<name>A0A318NUI4_9ACTN</name>
<evidence type="ECO:0000313" key="4">
    <source>
        <dbReference type="Proteomes" id="UP000248333"/>
    </source>
</evidence>
<proteinExistence type="predicted"/>
<evidence type="ECO:0000313" key="3">
    <source>
        <dbReference type="EMBL" id="PYC75936.1"/>
    </source>
</evidence>
<reference evidence="3 4" key="1">
    <citation type="submission" date="2018-03" db="EMBL/GenBank/DDBJ databases">
        <title>Bioinformatic expansion and discovery of thiopeptide antibiotics.</title>
        <authorList>
            <person name="Schwalen C.J."/>
            <person name="Hudson G.A."/>
            <person name="Mitchell D.A."/>
        </authorList>
    </citation>
    <scope>NUCLEOTIDE SEQUENCE [LARGE SCALE GENOMIC DNA]</scope>
    <source>
        <strain evidence="3 4">NRRL 8041</strain>
    </source>
</reference>
<dbReference type="SUPFAM" id="SSF55718">
    <property type="entry name" value="SCP-like"/>
    <property type="match status" value="1"/>
</dbReference>
<dbReference type="Proteomes" id="UP000248333">
    <property type="component" value="Unassembled WGS sequence"/>
</dbReference>
<evidence type="ECO:0000259" key="2">
    <source>
        <dbReference type="Pfam" id="PF02036"/>
    </source>
</evidence>
<dbReference type="Pfam" id="PF02036">
    <property type="entry name" value="SCP2"/>
    <property type="match status" value="1"/>
</dbReference>
<dbReference type="InterPro" id="IPR003033">
    <property type="entry name" value="SCP2_sterol-bd_dom"/>
</dbReference>
<dbReference type="OrthoDB" id="3382099at2"/>
<keyword evidence="4" id="KW-1185">Reference proteome</keyword>
<feature type="region of interest" description="Disordered" evidence="1">
    <location>
        <begin position="108"/>
        <end position="141"/>
    </location>
</feature>
<sequence length="141" mass="15175">MGVTAAQYLQQLDAGRRPDLPETTAGTLRLDFRGDGCTDHWYLTIGDQHVRATRSADDADLVVSAERTTFDRMANGELHLAQALLSNELAVRGDLRLLTLLRRIFPGPSGARHPRELGRAAVAGRAGSSGRAGSTGRGERP</sequence>
<evidence type="ECO:0000256" key="1">
    <source>
        <dbReference type="SAM" id="MobiDB-lite"/>
    </source>
</evidence>
<feature type="domain" description="SCP2" evidence="2">
    <location>
        <begin position="10"/>
        <end position="105"/>
    </location>
</feature>
<dbReference type="EMBL" id="PYBV01000003">
    <property type="protein sequence ID" value="PYC75936.1"/>
    <property type="molecule type" value="Genomic_DNA"/>
</dbReference>
<feature type="compositionally biased region" description="Low complexity" evidence="1">
    <location>
        <begin position="119"/>
        <end position="134"/>
    </location>
</feature>
<dbReference type="RefSeq" id="WP_110561924.1">
    <property type="nucleotide sequence ID" value="NZ_PYBV01000003.1"/>
</dbReference>
<dbReference type="Gene3D" id="3.30.1050.10">
    <property type="entry name" value="SCP2 sterol-binding domain"/>
    <property type="match status" value="1"/>
</dbReference>
<dbReference type="AlphaFoldDB" id="A0A318NUI4"/>
<dbReference type="InterPro" id="IPR036527">
    <property type="entry name" value="SCP2_sterol-bd_dom_sf"/>
</dbReference>
<protein>
    <submittedName>
        <fullName evidence="3">Sterol-binding protein</fullName>
    </submittedName>
</protein>